<evidence type="ECO:0000313" key="2">
    <source>
        <dbReference type="Proteomes" id="UP000035009"/>
    </source>
</evidence>
<dbReference type="RefSeq" id="WP_008380576.1">
    <property type="nucleotide sequence ID" value="NZ_BAOP01000026.1"/>
</dbReference>
<dbReference type="Proteomes" id="UP000035009">
    <property type="component" value="Unassembled WGS sequence"/>
</dbReference>
<organism evidence="1 2">
    <name type="scientific">Gordonia malaquae NBRC 108250</name>
    <dbReference type="NCBI Taxonomy" id="1223542"/>
    <lineage>
        <taxon>Bacteria</taxon>
        <taxon>Bacillati</taxon>
        <taxon>Actinomycetota</taxon>
        <taxon>Actinomycetes</taxon>
        <taxon>Mycobacteriales</taxon>
        <taxon>Gordoniaceae</taxon>
        <taxon>Gordonia</taxon>
    </lineage>
</organism>
<dbReference type="EMBL" id="BAOP01000026">
    <property type="protein sequence ID" value="GAC81089.1"/>
    <property type="molecule type" value="Genomic_DNA"/>
</dbReference>
<accession>M3VGP3</accession>
<gene>
    <name evidence="1" type="ORF">GM1_026_00570</name>
</gene>
<comment type="caution">
    <text evidence="1">The sequence shown here is derived from an EMBL/GenBank/DDBJ whole genome shotgun (WGS) entry which is preliminary data.</text>
</comment>
<protein>
    <submittedName>
        <fullName evidence="1">Uncharacterized protein</fullName>
    </submittedName>
</protein>
<dbReference type="AlphaFoldDB" id="M3VGP3"/>
<keyword evidence="2" id="KW-1185">Reference proteome</keyword>
<reference evidence="1 2" key="1">
    <citation type="submission" date="2013-02" db="EMBL/GenBank/DDBJ databases">
        <title>Whole genome shotgun sequence of Gordonia malaquae NBRC 108250.</title>
        <authorList>
            <person name="Yoshida I."/>
            <person name="Hosoyama A."/>
            <person name="Tsuchikane K."/>
            <person name="Ando Y."/>
            <person name="Baba S."/>
            <person name="Ohji S."/>
            <person name="Hamada M."/>
            <person name="Tamura T."/>
            <person name="Yamazoe A."/>
            <person name="Yamazaki S."/>
            <person name="Fujita N."/>
        </authorList>
    </citation>
    <scope>NUCLEOTIDE SEQUENCE [LARGE SCALE GENOMIC DNA]</scope>
    <source>
        <strain evidence="1 2">NBRC 108250</strain>
    </source>
</reference>
<proteinExistence type="predicted"/>
<dbReference type="eggNOG" id="ENOG502ZZQ1">
    <property type="taxonomic scope" value="Bacteria"/>
</dbReference>
<name>M3VGP3_GORML</name>
<sequence length="447" mass="49636">MDDLDSKILRWAQGYNAYERFAGDGGFDHAIRPLMESYALDGRIPHWVGVDYLKAWAFYCARRYRFQSPAASFTEFSPEVLDIAARINELPGTVADDRFLALPGDRKPGADSVPTGIYTTEPMLTRALAAEIRNDPEAFLNGLQRHGIQKTLKPGDVPRVECEGVARLDVVVYLADRTTIGIEAKLDHEITQAQIDKQRDAVDYLFLLVLDKADAGDYSSKVTGVLTWDEAIGYFKAPRLRIEDIHALPPQKVMIERAFRPIANHLRVAFGSDWTVGVGRGGSGMPAITIWSPVLADGRQLRSQVQVAGRGMPKHLEDVRFEFHAGIETSPDDTDFPQADKVSDPPDWVNHIVILRDEVIRGDLDRYRIRKGRAGNGRRGVGKNKLGLVEKFLPNDASLALGYYDWAIGPKSRPVAQDELADLAGSAHELLSCWHAAIEASIEVDSH</sequence>
<evidence type="ECO:0000313" key="1">
    <source>
        <dbReference type="EMBL" id="GAC81089.1"/>
    </source>
</evidence>